<comment type="subcellular location">
    <subcellularLocation>
        <location evidence="1 6">Nucleus</location>
    </subcellularLocation>
</comment>
<comment type="similarity">
    <text evidence="2 6">Belongs to the ELOF1 family.</text>
</comment>
<evidence type="ECO:0000256" key="4">
    <source>
        <dbReference type="ARBA" id="ARBA00022833"/>
    </source>
</evidence>
<keyword evidence="7" id="KW-0472">Membrane</keyword>
<dbReference type="GO" id="GO:0006368">
    <property type="term" value="P:transcription elongation by RNA polymerase II"/>
    <property type="evidence" value="ECO:0007669"/>
    <property type="project" value="TreeGrafter"/>
</dbReference>
<sequence length="183" mass="20893">MLISFLLIYVEFFFKLFCIRVYINIYVLLIAMGGTKKKATVPIKKESKYKIPSHFDCPFCDAKKSIAVRLKRSDGLASVHCRVCRVGENRHYNFSPLEKPVDVFFRFREELMEKDHELLRAHNVETGAMAARTGLAQLAPKNRQQATLEEDMASAEPSDYDNFLSTVDNISRSALLASDIHVD</sequence>
<evidence type="ECO:0000256" key="3">
    <source>
        <dbReference type="ARBA" id="ARBA00014973"/>
    </source>
</evidence>
<evidence type="ECO:0000256" key="6">
    <source>
        <dbReference type="RuleBase" id="RU364033"/>
    </source>
</evidence>
<proteinExistence type="evidence at transcript level"/>
<name>D3TLN0_GLOMM</name>
<dbReference type="InterPro" id="IPR038567">
    <property type="entry name" value="T_Elf1_sf"/>
</dbReference>
<dbReference type="Pfam" id="PF05129">
    <property type="entry name" value="Zn_ribbon_Elf1"/>
    <property type="match status" value="1"/>
</dbReference>
<organism evidence="8">
    <name type="scientific">Glossina morsitans morsitans</name>
    <name type="common">Savannah tsetse fly</name>
    <dbReference type="NCBI Taxonomy" id="37546"/>
    <lineage>
        <taxon>Eukaryota</taxon>
        <taxon>Metazoa</taxon>
        <taxon>Ecdysozoa</taxon>
        <taxon>Arthropoda</taxon>
        <taxon>Hexapoda</taxon>
        <taxon>Insecta</taxon>
        <taxon>Pterygota</taxon>
        <taxon>Neoptera</taxon>
        <taxon>Endopterygota</taxon>
        <taxon>Diptera</taxon>
        <taxon>Brachycera</taxon>
        <taxon>Muscomorpha</taxon>
        <taxon>Hippoboscoidea</taxon>
        <taxon>Glossinidae</taxon>
        <taxon>Glossina</taxon>
    </lineage>
</organism>
<evidence type="ECO:0000256" key="7">
    <source>
        <dbReference type="SAM" id="Phobius"/>
    </source>
</evidence>
<dbReference type="GO" id="GO:0000993">
    <property type="term" value="F:RNA polymerase II complex binding"/>
    <property type="evidence" value="ECO:0007669"/>
    <property type="project" value="TreeGrafter"/>
</dbReference>
<reference evidence="8" key="1">
    <citation type="journal article" date="2010" name="BMC Genomics">
        <title>An insight into the sialome of Glossina morsitans morsitans.</title>
        <authorList>
            <person name="Alves-Silva J."/>
            <person name="Ribeiro J.M."/>
            <person name="Van Den Abbeele J."/>
            <person name="Attardo G."/>
            <person name="Hao Z."/>
            <person name="Haines L.R."/>
            <person name="Soares M.B."/>
            <person name="Berriman M."/>
            <person name="Aksoy S."/>
            <person name="Lehane M.J."/>
        </authorList>
    </citation>
    <scope>NUCLEOTIDE SEQUENCE</scope>
    <source>
        <tissue evidence="8">Salivary gland</tissue>
    </source>
</reference>
<dbReference type="GO" id="GO:0008023">
    <property type="term" value="C:transcription elongation factor complex"/>
    <property type="evidence" value="ECO:0007669"/>
    <property type="project" value="TreeGrafter"/>
</dbReference>
<keyword evidence="7" id="KW-1133">Transmembrane helix</keyword>
<evidence type="ECO:0000256" key="2">
    <source>
        <dbReference type="ARBA" id="ARBA00009730"/>
    </source>
</evidence>
<dbReference type="EMBL" id="EZ422332">
    <property type="protein sequence ID" value="ADD18608.1"/>
    <property type="molecule type" value="mRNA"/>
</dbReference>
<accession>D3TLN0</accession>
<dbReference type="InterPro" id="IPR007808">
    <property type="entry name" value="Elf1"/>
</dbReference>
<feature type="transmembrane region" description="Helical" evidence="7">
    <location>
        <begin position="6"/>
        <end position="29"/>
    </location>
</feature>
<evidence type="ECO:0000256" key="1">
    <source>
        <dbReference type="ARBA" id="ARBA00004123"/>
    </source>
</evidence>
<dbReference type="PANTHER" id="PTHR20934:SF0">
    <property type="entry name" value="TRANSCRIPTION ELONGATION FACTOR 1 HOMOLOG"/>
    <property type="match status" value="1"/>
</dbReference>
<keyword evidence="6" id="KW-0805">Transcription regulation</keyword>
<dbReference type="AlphaFoldDB" id="D3TLN0"/>
<evidence type="ECO:0000256" key="5">
    <source>
        <dbReference type="ARBA" id="ARBA00023242"/>
    </source>
</evidence>
<dbReference type="GO" id="GO:0008270">
    <property type="term" value="F:zinc ion binding"/>
    <property type="evidence" value="ECO:0007669"/>
    <property type="project" value="UniProtKB-KW"/>
</dbReference>
<dbReference type="SUPFAM" id="SSF57783">
    <property type="entry name" value="Zinc beta-ribbon"/>
    <property type="match status" value="1"/>
</dbReference>
<dbReference type="Gene3D" id="2.20.25.190">
    <property type="match status" value="1"/>
</dbReference>
<keyword evidence="7" id="KW-0812">Transmembrane</keyword>
<keyword evidence="6" id="KW-0863">Zinc-finger</keyword>
<dbReference type="FunFam" id="2.20.25.190:FF:000003">
    <property type="entry name" value="Transcription elongation factor 1 homolog"/>
    <property type="match status" value="1"/>
</dbReference>
<feature type="non-terminal residue" evidence="8">
    <location>
        <position position="183"/>
    </location>
</feature>
<comment type="function">
    <text evidence="6">Transcription elongation factor implicated in the maintenance of proper chromatin structure in actively transcribed regions.</text>
</comment>
<reference evidence="8" key="2">
    <citation type="submission" date="2010-01" db="EMBL/GenBank/DDBJ databases">
        <authorList>
            <consortium name="International Glossina Genome Initiative"/>
            <person name="da Silva J."/>
            <person name="Ribeiro J.M.C."/>
            <person name="Abbeele J.V."/>
            <person name="Attardo G."/>
            <person name="Hao Z."/>
            <person name="Haines L.R."/>
            <person name="Soares M.B."/>
            <person name="Berriman M."/>
            <person name="Aksoy S."/>
            <person name="Lehane M.J."/>
        </authorList>
    </citation>
    <scope>NUCLEOTIDE SEQUENCE</scope>
    <source>
        <tissue evidence="8">Salivary gland</tissue>
    </source>
</reference>
<keyword evidence="5 6" id="KW-0539">Nucleus</keyword>
<keyword evidence="4 6" id="KW-0862">Zinc</keyword>
<keyword evidence="6" id="KW-0804">Transcription</keyword>
<keyword evidence="6" id="KW-0479">Metal-binding</keyword>
<dbReference type="PANTHER" id="PTHR20934">
    <property type="entry name" value="TRANSCRIPTION ELONGATION FACTOR 1 HOMOLOG"/>
    <property type="match status" value="1"/>
</dbReference>
<protein>
    <recommendedName>
        <fullName evidence="3 6">Transcription elongation factor 1 homolog</fullName>
    </recommendedName>
</protein>
<evidence type="ECO:0000313" key="8">
    <source>
        <dbReference type="EMBL" id="ADD18608.1"/>
    </source>
</evidence>